<accession>A0A915Z8E9</accession>
<dbReference type="EMBL" id="CAGKOT010000023">
    <property type="protein sequence ID" value="CAB5366961.1"/>
    <property type="molecule type" value="Genomic_DNA"/>
</dbReference>
<comment type="pathway">
    <text evidence="2">Secondary metabolite biosynthesis.</text>
</comment>
<feature type="transmembrane region" description="Helical" evidence="8">
    <location>
        <begin position="339"/>
        <end position="358"/>
    </location>
</feature>
<dbReference type="AlphaFoldDB" id="A0A915Z8E9"/>
<dbReference type="GO" id="GO:0006629">
    <property type="term" value="P:lipid metabolic process"/>
    <property type="evidence" value="ECO:0007669"/>
    <property type="project" value="InterPro"/>
</dbReference>
<feature type="transmembrane region" description="Helical" evidence="8">
    <location>
        <begin position="113"/>
        <end position="131"/>
    </location>
</feature>
<comment type="similarity">
    <text evidence="3">Belongs to the wax synthase family.</text>
</comment>
<dbReference type="GO" id="GO:0008374">
    <property type="term" value="F:O-acyltransferase activity"/>
    <property type="evidence" value="ECO:0007669"/>
    <property type="project" value="InterPro"/>
</dbReference>
<dbReference type="VEuPathDB" id="FungiDB:RhiirFUN_002312"/>
<evidence type="ECO:0000256" key="7">
    <source>
        <dbReference type="ARBA" id="ARBA00023136"/>
    </source>
</evidence>
<feature type="transmembrane region" description="Helical" evidence="8">
    <location>
        <begin position="181"/>
        <end position="197"/>
    </location>
</feature>
<reference evidence="10" key="1">
    <citation type="submission" date="2020-05" db="EMBL/GenBank/DDBJ databases">
        <authorList>
            <person name="Rincon C."/>
            <person name="Sanders R I."/>
            <person name="Robbins C."/>
            <person name="Chaturvedi A."/>
        </authorList>
    </citation>
    <scope>NUCLEOTIDE SEQUENCE</scope>
    <source>
        <strain evidence="10">CHB12</strain>
    </source>
</reference>
<evidence type="ECO:0000313" key="10">
    <source>
        <dbReference type="EMBL" id="CAB5366961.1"/>
    </source>
</evidence>
<evidence type="ECO:0000256" key="1">
    <source>
        <dbReference type="ARBA" id="ARBA00004141"/>
    </source>
</evidence>
<keyword evidence="7 8" id="KW-0472">Membrane</keyword>
<protein>
    <recommendedName>
        <fullName evidence="9">Wax synthase domain-containing protein</fullName>
    </recommendedName>
</protein>
<organism evidence="10 11">
    <name type="scientific">Rhizophagus irregularis</name>
    <dbReference type="NCBI Taxonomy" id="588596"/>
    <lineage>
        <taxon>Eukaryota</taxon>
        <taxon>Fungi</taxon>
        <taxon>Fungi incertae sedis</taxon>
        <taxon>Mucoromycota</taxon>
        <taxon>Glomeromycotina</taxon>
        <taxon>Glomeromycetes</taxon>
        <taxon>Glomerales</taxon>
        <taxon>Glomeraceae</taxon>
        <taxon>Rhizophagus</taxon>
    </lineage>
</organism>
<evidence type="ECO:0000256" key="8">
    <source>
        <dbReference type="SAM" id="Phobius"/>
    </source>
</evidence>
<feature type="transmembrane region" description="Helical" evidence="8">
    <location>
        <begin position="18"/>
        <end position="36"/>
    </location>
</feature>
<keyword evidence="6 8" id="KW-1133">Transmembrane helix</keyword>
<feature type="transmembrane region" description="Helical" evidence="8">
    <location>
        <begin position="42"/>
        <end position="62"/>
    </location>
</feature>
<comment type="caution">
    <text evidence="10">The sequence shown here is derived from an EMBL/GenBank/DDBJ whole genome shotgun (WGS) entry which is preliminary data.</text>
</comment>
<evidence type="ECO:0000256" key="6">
    <source>
        <dbReference type="ARBA" id="ARBA00022989"/>
    </source>
</evidence>
<evidence type="ECO:0000256" key="5">
    <source>
        <dbReference type="ARBA" id="ARBA00022692"/>
    </source>
</evidence>
<feature type="transmembrane region" description="Helical" evidence="8">
    <location>
        <begin position="307"/>
        <end position="333"/>
    </location>
</feature>
<dbReference type="InterPro" id="IPR044851">
    <property type="entry name" value="Wax_synthase"/>
</dbReference>
<dbReference type="GO" id="GO:0016020">
    <property type="term" value="C:membrane"/>
    <property type="evidence" value="ECO:0007669"/>
    <property type="project" value="UniProtKB-SubCell"/>
</dbReference>
<evidence type="ECO:0000256" key="4">
    <source>
        <dbReference type="ARBA" id="ARBA00022679"/>
    </source>
</evidence>
<proteinExistence type="inferred from homology"/>
<gene>
    <name evidence="10" type="ORF">CHRIB12_LOCUS11076</name>
</gene>
<sequence>MKKCTRITLIKPTTKKHYITLIIISIIFISIPLKYGKQISCMYNLPIPVTIIGFFYKMLIWIKKCKQNSKDKPPFFWTLFYWRRNNNLSNKKLGIITKNNIKQKLKPYLTHKLLKLYIMMIFHELFIYFLVTFPPSIIPDRPYPLRIIDYLLLNKASFIANPYTLIYCYIYAGFLAHNMNYVYNKILVAATVILWIIENNFLFNDPIINSKVNIIKNYLISLLFDTSPLFNHPYFSTSPSDFWGRRWHQLLRECFIELGYLPISSLLTNNNKTLSHIMGSLASFILSGIFHEYIIISLFGKITGEHFSFFLFQGIMVILWEIILLLISKFIIYKKLTTFLIWNIILIFTIPWFIEPYIRLNHIHCIRRIIHR</sequence>
<evidence type="ECO:0000256" key="3">
    <source>
        <dbReference type="ARBA" id="ARBA00007282"/>
    </source>
</evidence>
<dbReference type="OrthoDB" id="1077582at2759"/>
<evidence type="ECO:0000256" key="2">
    <source>
        <dbReference type="ARBA" id="ARBA00005179"/>
    </source>
</evidence>
<dbReference type="InterPro" id="IPR032805">
    <property type="entry name" value="Wax_synthase_dom"/>
</dbReference>
<feature type="domain" description="Wax synthase" evidence="9">
    <location>
        <begin position="227"/>
        <end position="311"/>
    </location>
</feature>
<dbReference type="Proteomes" id="UP000684084">
    <property type="component" value="Unassembled WGS sequence"/>
</dbReference>
<comment type="subcellular location">
    <subcellularLocation>
        <location evidence="1">Membrane</location>
        <topology evidence="1">Multi-pass membrane protein</topology>
    </subcellularLocation>
</comment>
<feature type="transmembrane region" description="Helical" evidence="8">
    <location>
        <begin position="151"/>
        <end position="174"/>
    </location>
</feature>
<keyword evidence="5 8" id="KW-0812">Transmembrane</keyword>
<dbReference type="PANTHER" id="PTHR31595">
    <property type="entry name" value="LONG-CHAIN-ALCOHOL O-FATTY-ACYLTRANSFERASE 3-RELATED"/>
    <property type="match status" value="1"/>
</dbReference>
<name>A0A915Z8E9_9GLOM</name>
<keyword evidence="4" id="KW-0808">Transferase</keyword>
<evidence type="ECO:0000259" key="9">
    <source>
        <dbReference type="Pfam" id="PF13813"/>
    </source>
</evidence>
<feature type="transmembrane region" description="Helical" evidence="8">
    <location>
        <begin position="274"/>
        <end position="295"/>
    </location>
</feature>
<dbReference type="PANTHER" id="PTHR31595:SF57">
    <property type="entry name" value="OS04G0481900 PROTEIN"/>
    <property type="match status" value="1"/>
</dbReference>
<dbReference type="Pfam" id="PF13813">
    <property type="entry name" value="MBOAT_2"/>
    <property type="match status" value="1"/>
</dbReference>
<evidence type="ECO:0000313" key="11">
    <source>
        <dbReference type="Proteomes" id="UP000684084"/>
    </source>
</evidence>